<dbReference type="AlphaFoldDB" id="A0A5B7ZV00"/>
<dbReference type="Proteomes" id="UP000305398">
    <property type="component" value="Chromosome"/>
</dbReference>
<evidence type="ECO:0000313" key="4">
    <source>
        <dbReference type="Proteomes" id="UP000305398"/>
    </source>
</evidence>
<accession>A0A5B7ZV00</accession>
<name>A0A5B7ZV00_9BACT</name>
<dbReference type="KEGG" id="hyj:FHG12_02410"/>
<keyword evidence="4" id="KW-1185">Reference proteome</keyword>
<dbReference type="Gene3D" id="3.40.50.300">
    <property type="entry name" value="P-loop containing nucleotide triphosphate hydrolases"/>
    <property type="match status" value="1"/>
</dbReference>
<evidence type="ECO:0000259" key="2">
    <source>
        <dbReference type="Pfam" id="PF13476"/>
    </source>
</evidence>
<dbReference type="EMBL" id="CP040896">
    <property type="protein sequence ID" value="QDA59024.1"/>
    <property type="molecule type" value="Genomic_DNA"/>
</dbReference>
<evidence type="ECO:0000313" key="3">
    <source>
        <dbReference type="EMBL" id="QDA59024.1"/>
    </source>
</evidence>
<gene>
    <name evidence="3" type="ORF">FHG12_02410</name>
</gene>
<sequence>MNMQIRSLLLYGKGIERPRVIPFETGKVNIVTGESGTGKSSIIHIIDYCLGRSTFNVFEGVNRDVVMWYGVVLQIEQQQAIIVKPAPEGLATSQSRAYWDVASTVTVPDHSQLVANSNDTAVNESLSRLVGITENQTVVAEHRTTQTFEATFAHTKYYLFQDQGTVANQKLLFWRQADDYISTHIKDTMKYFLGAIQEERLRLEQELRLEMRKLKTLQQKQRAVDSFVTQQQNAARNLYAEAIAVGMVQNDVLDSELLKQLQVLARWSAQDVVGPEGTPLAEAQEGARVLRQAASEKRRQITDAENLISTTNGYVDQAYEQALRLNSVQAYSDGAVDAEHCPLCEQTMDQPTAGAQALNNAMRRLNVSMAGVEQDRARVEKFITGLRDELSLLNEQVRASEERARVLLAAQTAANGLHDSNVKAARVAGRISHYLDTVEEVAQDDTLERQIKIAQLLVNDLAEKLEAEQVEDVMASIINVLGNEMTQWARQLELEHIRDFPETRYRLNYRALTVVADTPERPITMERMGSAANWLGCHLIALLALHKYFISKQRPVPNFLILDQPSQVYFPSPQAYKELSGKVEETEVLSTDIQAVERIFDLLFRVVQELAPNLQIIVLEHANLKDPRYQDALVEEPWGKGGLALIPYEWIPAK</sequence>
<protein>
    <submittedName>
        <fullName evidence="3">DUF3732 domain-containing protein</fullName>
    </submittedName>
</protein>
<dbReference type="RefSeq" id="WP_139514099.1">
    <property type="nucleotide sequence ID" value="NZ_CP040896.1"/>
</dbReference>
<dbReference type="OrthoDB" id="103556at2"/>
<dbReference type="Pfam" id="PF12532">
    <property type="entry name" value="DUF3732"/>
    <property type="match status" value="1"/>
</dbReference>
<dbReference type="InterPro" id="IPR022205">
    <property type="entry name" value="DUF3732"/>
</dbReference>
<feature type="coiled-coil region" evidence="1">
    <location>
        <begin position="355"/>
        <end position="403"/>
    </location>
</feature>
<dbReference type="GO" id="GO:0006302">
    <property type="term" value="P:double-strand break repair"/>
    <property type="evidence" value="ECO:0007669"/>
    <property type="project" value="InterPro"/>
</dbReference>
<dbReference type="GO" id="GO:0016887">
    <property type="term" value="F:ATP hydrolysis activity"/>
    <property type="evidence" value="ECO:0007669"/>
    <property type="project" value="InterPro"/>
</dbReference>
<dbReference type="InterPro" id="IPR038729">
    <property type="entry name" value="Rad50/SbcC_AAA"/>
</dbReference>
<dbReference type="Pfam" id="PF13476">
    <property type="entry name" value="AAA_23"/>
    <property type="match status" value="1"/>
</dbReference>
<keyword evidence="1" id="KW-0175">Coiled coil</keyword>
<proteinExistence type="predicted"/>
<organism evidence="3 4">
    <name type="scientific">Hymenobacter jejuensis</name>
    <dbReference type="NCBI Taxonomy" id="2502781"/>
    <lineage>
        <taxon>Bacteria</taxon>
        <taxon>Pseudomonadati</taxon>
        <taxon>Bacteroidota</taxon>
        <taxon>Cytophagia</taxon>
        <taxon>Cytophagales</taxon>
        <taxon>Hymenobacteraceae</taxon>
        <taxon>Hymenobacter</taxon>
    </lineage>
</organism>
<feature type="domain" description="Rad50/SbcC-type AAA" evidence="2">
    <location>
        <begin position="18"/>
        <end position="221"/>
    </location>
</feature>
<reference evidence="3 4" key="1">
    <citation type="submission" date="2019-06" db="EMBL/GenBank/DDBJ databases">
        <authorList>
            <person name="Srinivasan S."/>
        </authorList>
    </citation>
    <scope>NUCLEOTIDE SEQUENCE [LARGE SCALE GENOMIC DNA]</scope>
    <source>
        <strain evidence="3 4">17J68-5</strain>
    </source>
</reference>
<dbReference type="SUPFAM" id="SSF52540">
    <property type="entry name" value="P-loop containing nucleoside triphosphate hydrolases"/>
    <property type="match status" value="1"/>
</dbReference>
<feature type="coiled-coil region" evidence="1">
    <location>
        <begin position="280"/>
        <end position="307"/>
    </location>
</feature>
<feature type="coiled-coil region" evidence="1">
    <location>
        <begin position="193"/>
        <end position="220"/>
    </location>
</feature>
<evidence type="ECO:0000256" key="1">
    <source>
        <dbReference type="SAM" id="Coils"/>
    </source>
</evidence>
<dbReference type="InterPro" id="IPR027417">
    <property type="entry name" value="P-loop_NTPase"/>
</dbReference>